<reference evidence="1" key="1">
    <citation type="submission" date="2021-05" db="EMBL/GenBank/DDBJ databases">
        <authorList>
            <person name="Scholz U."/>
            <person name="Mascher M."/>
            <person name="Fiebig A."/>
        </authorList>
    </citation>
    <scope>NUCLEOTIDE SEQUENCE [LARGE SCALE GENOMIC DNA]</scope>
</reference>
<proteinExistence type="predicted"/>
<name>A0ACD5U282_AVESA</name>
<organism evidence="1 2">
    <name type="scientific">Avena sativa</name>
    <name type="common">Oat</name>
    <dbReference type="NCBI Taxonomy" id="4498"/>
    <lineage>
        <taxon>Eukaryota</taxon>
        <taxon>Viridiplantae</taxon>
        <taxon>Streptophyta</taxon>
        <taxon>Embryophyta</taxon>
        <taxon>Tracheophyta</taxon>
        <taxon>Spermatophyta</taxon>
        <taxon>Magnoliopsida</taxon>
        <taxon>Liliopsida</taxon>
        <taxon>Poales</taxon>
        <taxon>Poaceae</taxon>
        <taxon>BOP clade</taxon>
        <taxon>Pooideae</taxon>
        <taxon>Poodae</taxon>
        <taxon>Poeae</taxon>
        <taxon>Poeae Chloroplast Group 1 (Aveneae type)</taxon>
        <taxon>Aveninae</taxon>
        <taxon>Avena</taxon>
    </lineage>
</organism>
<accession>A0ACD5U282</accession>
<evidence type="ECO:0000313" key="1">
    <source>
        <dbReference type="EnsemblPlants" id="AVESA.00010b.r2.1DG0164660.1.CDS"/>
    </source>
</evidence>
<dbReference type="Proteomes" id="UP001732700">
    <property type="component" value="Chromosome 1D"/>
</dbReference>
<keyword evidence="2" id="KW-1185">Reference proteome</keyword>
<protein>
    <submittedName>
        <fullName evidence="1">Uncharacterized protein</fullName>
    </submittedName>
</protein>
<reference evidence="1" key="2">
    <citation type="submission" date="2025-09" db="UniProtKB">
        <authorList>
            <consortium name="EnsemblPlants"/>
        </authorList>
    </citation>
    <scope>IDENTIFICATION</scope>
</reference>
<dbReference type="EnsemblPlants" id="AVESA.00010b.r2.1DG0164660.1">
    <property type="protein sequence ID" value="AVESA.00010b.r2.1DG0164660.1.CDS"/>
    <property type="gene ID" value="AVESA.00010b.r2.1DG0164660"/>
</dbReference>
<evidence type="ECO:0000313" key="2">
    <source>
        <dbReference type="Proteomes" id="UP001732700"/>
    </source>
</evidence>
<sequence>MAGRSVGLARIAKAKASGSTESHRVALEFGVRGPENHAGSGEDGGGRGGGSMRALAESRARVEMAAADATTAMTIDFLRARLLSERSVSRAAKDRADQLANRVAELEEQLRTVTAQRRKAERVNEEVLAILDSQGFGRRLSDAEDSGSDDEDTGGTPETPDRGSGGDARGEAEDALSGSELGGPSPAGAPQPGGLSWKGRAASPDSDRRQPHHKARQLRQRHGHSHRRSGYIRLLPADSSPKYQPGQSCRKIKRMELRLQTEDEDGKDNVAEGPEEEEEHHERSDCTACTDEQHDLDGEVSQDGPVSSGDGRVQDGNERYTMEYEKDGEMERVLEKQAELIGQYQAQENAQREWEKKFNGSRDSTSDDVDREDKLNQNEKAFKLRGKANQIMTKEVVCEEAQSRGKNLFGINSPLECLLNSSASALSTNAPEARAMGKCKESDNVFGRATAVLASVDSELHVRKNELVHRRYTEIIEGSGCSNLGRSASPPQKSYNSIPNTGHNKGQGDGNSDSGSGYHENGHSYEHYITTPSVGSPLSDTPKSKMSEWSSSCFHNHTDNQVDMQQHQLSSDGVGGVLDALQRAKMALREKLSRASPPRQDMLALPAPEDHYVEDDLLVNDTELSLCMSVSQEMLSLPASGDYLSRIRLPGDDAKVPIAPSGLFRLPTDSFPQNEACSNDGYGSKFTLTSSQQTIFSRNPASHMMSTSSHSQYGSGFSANPYYDSHSSMLSSMSTKGDASFIPEILMSSDDSRRGMRSRDAGMLTQYGTAYN</sequence>